<comment type="caution">
    <text evidence="2">The sequence shown here is derived from an EMBL/GenBank/DDBJ whole genome shotgun (WGS) entry which is preliminary data.</text>
</comment>
<organism evidence="2 3">
    <name type="scientific">Rubroshorea leprosula</name>
    <dbReference type="NCBI Taxonomy" id="152421"/>
    <lineage>
        <taxon>Eukaryota</taxon>
        <taxon>Viridiplantae</taxon>
        <taxon>Streptophyta</taxon>
        <taxon>Embryophyta</taxon>
        <taxon>Tracheophyta</taxon>
        <taxon>Spermatophyta</taxon>
        <taxon>Magnoliopsida</taxon>
        <taxon>eudicotyledons</taxon>
        <taxon>Gunneridae</taxon>
        <taxon>Pentapetalae</taxon>
        <taxon>rosids</taxon>
        <taxon>malvids</taxon>
        <taxon>Malvales</taxon>
        <taxon>Dipterocarpaceae</taxon>
        <taxon>Rubroshorea</taxon>
    </lineage>
</organism>
<dbReference type="EMBL" id="BPVZ01000128">
    <property type="protein sequence ID" value="GKV38454.1"/>
    <property type="molecule type" value="Genomic_DNA"/>
</dbReference>
<feature type="transmembrane region" description="Helical" evidence="1">
    <location>
        <begin position="47"/>
        <end position="75"/>
    </location>
</feature>
<accession>A0AAV5LNJ2</accession>
<keyword evidence="1" id="KW-0812">Transmembrane</keyword>
<keyword evidence="1" id="KW-1133">Transmembrane helix</keyword>
<name>A0AAV5LNJ2_9ROSI</name>
<keyword evidence="3" id="KW-1185">Reference proteome</keyword>
<keyword evidence="1" id="KW-0472">Membrane</keyword>
<gene>
    <name evidence="2" type="ORF">SLEP1_g46367</name>
</gene>
<sequence length="92" mass="10579">MQLTQLNFLEVFNEMWKCDNSKASPPPSSNSKGNEDSGLLAEFGWKAVALGCGCGFLVSLVIGNIVFARTCEWLMRTYRIRMSRRRMMRRIR</sequence>
<dbReference type="Proteomes" id="UP001054252">
    <property type="component" value="Unassembled WGS sequence"/>
</dbReference>
<evidence type="ECO:0000313" key="2">
    <source>
        <dbReference type="EMBL" id="GKV38454.1"/>
    </source>
</evidence>
<evidence type="ECO:0000256" key="1">
    <source>
        <dbReference type="SAM" id="Phobius"/>
    </source>
</evidence>
<proteinExistence type="predicted"/>
<evidence type="ECO:0000313" key="3">
    <source>
        <dbReference type="Proteomes" id="UP001054252"/>
    </source>
</evidence>
<reference evidence="2 3" key="1">
    <citation type="journal article" date="2021" name="Commun. Biol.">
        <title>The genome of Shorea leprosula (Dipterocarpaceae) highlights the ecological relevance of drought in aseasonal tropical rainforests.</title>
        <authorList>
            <person name="Ng K.K.S."/>
            <person name="Kobayashi M.J."/>
            <person name="Fawcett J.A."/>
            <person name="Hatakeyama M."/>
            <person name="Paape T."/>
            <person name="Ng C.H."/>
            <person name="Ang C.C."/>
            <person name="Tnah L.H."/>
            <person name="Lee C.T."/>
            <person name="Nishiyama T."/>
            <person name="Sese J."/>
            <person name="O'Brien M.J."/>
            <person name="Copetti D."/>
            <person name="Mohd Noor M.I."/>
            <person name="Ong R.C."/>
            <person name="Putra M."/>
            <person name="Sireger I.Z."/>
            <person name="Indrioko S."/>
            <person name="Kosugi Y."/>
            <person name="Izuno A."/>
            <person name="Isagi Y."/>
            <person name="Lee S.L."/>
            <person name="Shimizu K.K."/>
        </authorList>
    </citation>
    <scope>NUCLEOTIDE SEQUENCE [LARGE SCALE GENOMIC DNA]</scope>
    <source>
        <strain evidence="2">214</strain>
    </source>
</reference>
<dbReference type="AlphaFoldDB" id="A0AAV5LNJ2"/>
<protein>
    <submittedName>
        <fullName evidence="2">Uncharacterized protein</fullName>
    </submittedName>
</protein>